<dbReference type="OrthoDB" id="24948at2759"/>
<evidence type="ECO:0000256" key="3">
    <source>
        <dbReference type="ARBA" id="ARBA00022776"/>
    </source>
</evidence>
<evidence type="ECO:0000313" key="8">
    <source>
        <dbReference type="Proteomes" id="UP000245884"/>
    </source>
</evidence>
<organism evidence="7 8">
    <name type="scientific">Jaminaea rosea</name>
    <dbReference type="NCBI Taxonomy" id="1569628"/>
    <lineage>
        <taxon>Eukaryota</taxon>
        <taxon>Fungi</taxon>
        <taxon>Dikarya</taxon>
        <taxon>Basidiomycota</taxon>
        <taxon>Ustilaginomycotina</taxon>
        <taxon>Exobasidiomycetes</taxon>
        <taxon>Microstromatales</taxon>
        <taxon>Microstromatales incertae sedis</taxon>
        <taxon>Jaminaea</taxon>
    </lineage>
</organism>
<dbReference type="GO" id="GO:0031145">
    <property type="term" value="P:anaphase-promoting complex-dependent catabolic process"/>
    <property type="evidence" value="ECO:0007669"/>
    <property type="project" value="InterPro"/>
</dbReference>
<evidence type="ECO:0000256" key="4">
    <source>
        <dbReference type="ARBA" id="ARBA00022786"/>
    </source>
</evidence>
<dbReference type="AlphaFoldDB" id="A0A316US56"/>
<dbReference type="Gene3D" id="2.60.120.260">
    <property type="entry name" value="Galactose-binding domain-like"/>
    <property type="match status" value="1"/>
</dbReference>
<evidence type="ECO:0000256" key="5">
    <source>
        <dbReference type="ARBA" id="ARBA00023306"/>
    </source>
</evidence>
<evidence type="ECO:0000313" key="7">
    <source>
        <dbReference type="EMBL" id="PWN28117.1"/>
    </source>
</evidence>
<reference evidence="7 8" key="1">
    <citation type="journal article" date="2018" name="Mol. Biol. Evol.">
        <title>Broad Genomic Sampling Reveals a Smut Pathogenic Ancestry of the Fungal Clade Ustilaginomycotina.</title>
        <authorList>
            <person name="Kijpornyongpan T."/>
            <person name="Mondo S.J."/>
            <person name="Barry K."/>
            <person name="Sandor L."/>
            <person name="Lee J."/>
            <person name="Lipzen A."/>
            <person name="Pangilinan J."/>
            <person name="LaButti K."/>
            <person name="Hainaut M."/>
            <person name="Henrissat B."/>
            <person name="Grigoriev I.V."/>
            <person name="Spatafora J.W."/>
            <person name="Aime M.C."/>
        </authorList>
    </citation>
    <scope>NUCLEOTIDE SEQUENCE [LARGE SCALE GENOMIC DNA]</scope>
    <source>
        <strain evidence="7 8">MCA 5214</strain>
    </source>
</reference>
<evidence type="ECO:0000256" key="2">
    <source>
        <dbReference type="ARBA" id="ARBA00022618"/>
    </source>
</evidence>
<protein>
    <submittedName>
        <fullName evidence="7">Galactose-binding like protein</fullName>
    </submittedName>
</protein>
<evidence type="ECO:0000259" key="6">
    <source>
        <dbReference type="PROSITE" id="PS51284"/>
    </source>
</evidence>
<dbReference type="PIRSF" id="PIRSF028841">
    <property type="entry name" value="APC10_sub"/>
    <property type="match status" value="1"/>
</dbReference>
<dbReference type="SUPFAM" id="SSF49785">
    <property type="entry name" value="Galactose-binding domain-like"/>
    <property type="match status" value="1"/>
</dbReference>
<dbReference type="SMART" id="SM01337">
    <property type="entry name" value="APC10"/>
    <property type="match status" value="1"/>
</dbReference>
<dbReference type="RefSeq" id="XP_025362729.1">
    <property type="nucleotide sequence ID" value="XM_025507360.1"/>
</dbReference>
<dbReference type="GO" id="GO:0051301">
    <property type="term" value="P:cell division"/>
    <property type="evidence" value="ECO:0007669"/>
    <property type="project" value="UniProtKB-KW"/>
</dbReference>
<dbReference type="STRING" id="1569628.A0A316US56"/>
<gene>
    <name evidence="7" type="ORF">BDZ90DRAFT_239485</name>
</gene>
<proteinExistence type="inferred from homology"/>
<keyword evidence="2" id="KW-0132">Cell division</keyword>
<dbReference type="Pfam" id="PF03256">
    <property type="entry name" value="ANAPC10"/>
    <property type="match status" value="1"/>
</dbReference>
<dbReference type="PROSITE" id="PS51284">
    <property type="entry name" value="DOC"/>
    <property type="match status" value="1"/>
</dbReference>
<evidence type="ECO:0000256" key="1">
    <source>
        <dbReference type="ARBA" id="ARBA00006762"/>
    </source>
</evidence>
<dbReference type="CDD" id="cd08366">
    <property type="entry name" value="APC10"/>
    <property type="match status" value="1"/>
</dbReference>
<dbReference type="PANTHER" id="PTHR12936:SF0">
    <property type="entry name" value="ANAPHASE-PROMOTING COMPLEX SUBUNIT 10"/>
    <property type="match status" value="1"/>
</dbReference>
<dbReference type="InterPro" id="IPR016901">
    <property type="entry name" value="APC10/Doc1"/>
</dbReference>
<dbReference type="PANTHER" id="PTHR12936">
    <property type="entry name" value="ANAPHASE-PROMOTING COMPLEX 10"/>
    <property type="match status" value="1"/>
</dbReference>
<dbReference type="GO" id="GO:0070979">
    <property type="term" value="P:protein K11-linked ubiquitination"/>
    <property type="evidence" value="ECO:0007669"/>
    <property type="project" value="TreeGrafter"/>
</dbReference>
<dbReference type="GeneID" id="37029183"/>
<keyword evidence="3" id="KW-0498">Mitosis</keyword>
<dbReference type="InterPro" id="IPR004939">
    <property type="entry name" value="APC_su10/DOC_dom"/>
</dbReference>
<sequence>MAQSESPFSLTDLSNKLEIGSRPGTLWSLSSQKPGHGVRQLRDADLEQLWQSDGTQPHRITIDFGRRTAVTHVSLWLNVRRDDSYTPTKVLVEAGTDYHDLTEVRFRQWDSDASQAPIWTWMIQISVLANHQNGKDTHVRGCLVWGP</sequence>
<feature type="domain" description="DOC" evidence="6">
    <location>
        <begin position="1"/>
        <end position="147"/>
    </location>
</feature>
<dbReference type="EMBL" id="KZ819666">
    <property type="protein sequence ID" value="PWN28117.1"/>
    <property type="molecule type" value="Genomic_DNA"/>
</dbReference>
<comment type="similarity">
    <text evidence="1">Belongs to the APC10 family.</text>
</comment>
<dbReference type="GO" id="GO:0005680">
    <property type="term" value="C:anaphase-promoting complex"/>
    <property type="evidence" value="ECO:0007669"/>
    <property type="project" value="InterPro"/>
</dbReference>
<name>A0A316US56_9BASI</name>
<keyword evidence="5" id="KW-0131">Cell cycle</keyword>
<dbReference type="InterPro" id="IPR008979">
    <property type="entry name" value="Galactose-bd-like_sf"/>
</dbReference>
<keyword evidence="4" id="KW-0833">Ubl conjugation pathway</keyword>
<feature type="non-terminal residue" evidence="7">
    <location>
        <position position="147"/>
    </location>
</feature>
<dbReference type="Proteomes" id="UP000245884">
    <property type="component" value="Unassembled WGS sequence"/>
</dbReference>
<accession>A0A316US56</accession>
<keyword evidence="8" id="KW-1185">Reference proteome</keyword>